<evidence type="ECO:0000313" key="2">
    <source>
        <dbReference type="EMBL" id="SSA50961.1"/>
    </source>
</evidence>
<dbReference type="EMBL" id="UETC01000016">
    <property type="protein sequence ID" value="SSA50961.1"/>
    <property type="molecule type" value="Genomic_DNA"/>
</dbReference>
<reference evidence="4" key="2">
    <citation type="submission" date="2016-10" db="EMBL/GenBank/DDBJ databases">
        <authorList>
            <person name="Varghese N."/>
            <person name="Submissions S."/>
        </authorList>
    </citation>
    <scope>NUCLEOTIDE SEQUENCE [LARGE SCALE GENOMIC DNA]</scope>
    <source>
        <strain evidence="4">DSM 25227</strain>
    </source>
</reference>
<dbReference type="Proteomes" id="UP000251571">
    <property type="component" value="Unassembled WGS sequence"/>
</dbReference>
<reference evidence="2" key="1">
    <citation type="submission" date="2016-10" db="EMBL/GenBank/DDBJ databases">
        <authorList>
            <person name="Cai Z."/>
        </authorList>
    </citation>
    <scope>NUCLEOTIDE SEQUENCE [LARGE SCALE GENOMIC DNA]</scope>
    <source>
        <strain evidence="2">DSM 25227</strain>
    </source>
</reference>
<name>A0A2Y9B3D9_9RHOB</name>
<dbReference type="OrthoDB" id="7659281at2"/>
<dbReference type="Proteomes" id="UP000245839">
    <property type="component" value="Unassembled WGS sequence"/>
</dbReference>
<gene>
    <name evidence="1" type="ORF">BCF38_11638</name>
    <name evidence="2" type="ORF">SAMN05421539_11638</name>
</gene>
<dbReference type="AlphaFoldDB" id="A0A2Y9B3D9"/>
<keyword evidence="3" id="KW-1185">Reference proteome</keyword>
<sequence>MRVTGSVLAAAMALTGCGGIGSGDSGLFGGRSLRGSAEEVQGIRFRSRVTSPGEDARRFMVATRGADRAPPQAVEAARIEAVRYCLTRYGGSNIEWTEGPDRPVEEIPLEDGVLVLSGRCLAR</sequence>
<evidence type="ECO:0000313" key="3">
    <source>
        <dbReference type="Proteomes" id="UP000245839"/>
    </source>
</evidence>
<dbReference type="EMBL" id="QGDJ01000016">
    <property type="protein sequence ID" value="PWJ12480.1"/>
    <property type="molecule type" value="Genomic_DNA"/>
</dbReference>
<proteinExistence type="predicted"/>
<organism evidence="2 4">
    <name type="scientific">Jannaschia seohaensis</name>
    <dbReference type="NCBI Taxonomy" id="475081"/>
    <lineage>
        <taxon>Bacteria</taxon>
        <taxon>Pseudomonadati</taxon>
        <taxon>Pseudomonadota</taxon>
        <taxon>Alphaproteobacteria</taxon>
        <taxon>Rhodobacterales</taxon>
        <taxon>Roseobacteraceae</taxon>
        <taxon>Jannaschia</taxon>
    </lineage>
</organism>
<dbReference type="PROSITE" id="PS51257">
    <property type="entry name" value="PROKAR_LIPOPROTEIN"/>
    <property type="match status" value="1"/>
</dbReference>
<evidence type="ECO:0000313" key="1">
    <source>
        <dbReference type="EMBL" id="PWJ12480.1"/>
    </source>
</evidence>
<dbReference type="RefSeq" id="WP_109566153.1">
    <property type="nucleotide sequence ID" value="NZ_QGDJ01000016.1"/>
</dbReference>
<protein>
    <recommendedName>
        <fullName evidence="5">Lipoprotein</fullName>
    </recommendedName>
</protein>
<reference evidence="1 3" key="3">
    <citation type="submission" date="2018-03" db="EMBL/GenBank/DDBJ databases">
        <title>Genomic Encyclopedia of Archaeal and Bacterial Type Strains, Phase II (KMG-II): from individual species to whole genera.</title>
        <authorList>
            <person name="Goeker M."/>
        </authorList>
    </citation>
    <scope>NUCLEOTIDE SEQUENCE [LARGE SCALE GENOMIC DNA]</scope>
    <source>
        <strain evidence="1 3">DSM 25227</strain>
    </source>
</reference>
<evidence type="ECO:0008006" key="5">
    <source>
        <dbReference type="Google" id="ProtNLM"/>
    </source>
</evidence>
<accession>A0A2Y9B3D9</accession>
<evidence type="ECO:0000313" key="4">
    <source>
        <dbReference type="Proteomes" id="UP000251571"/>
    </source>
</evidence>